<dbReference type="SUPFAM" id="SSF50129">
    <property type="entry name" value="GroES-like"/>
    <property type="match status" value="1"/>
</dbReference>
<dbReference type="CDD" id="cd08267">
    <property type="entry name" value="MDR1"/>
    <property type="match status" value="1"/>
</dbReference>
<dbReference type="Gene3D" id="3.40.50.720">
    <property type="entry name" value="NAD(P)-binding Rossmann-like Domain"/>
    <property type="match status" value="1"/>
</dbReference>
<dbReference type="SMART" id="SM00829">
    <property type="entry name" value="PKS_ER"/>
    <property type="match status" value="1"/>
</dbReference>
<evidence type="ECO:0000313" key="3">
    <source>
        <dbReference type="Proteomes" id="UP000045706"/>
    </source>
</evidence>
<feature type="domain" description="Enoyl reductase (ER)" evidence="1">
    <location>
        <begin position="18"/>
        <end position="335"/>
    </location>
</feature>
<dbReference type="InterPro" id="IPR020843">
    <property type="entry name" value="ER"/>
</dbReference>
<dbReference type="PANTHER" id="PTHR11695">
    <property type="entry name" value="ALCOHOL DEHYDROGENASE RELATED"/>
    <property type="match status" value="1"/>
</dbReference>
<sequence>MAAQDTPQMRVYQIDAPGPIANMKLVTVPRPSETLEKDHILVKVIVAGINPADYKLPELGILSKAKLSYPICPGMDFAGQVVAVGEGVLDIKVGDNVLGRMDPLKWAGSLSEYVVSPYDGVATLPKNVSLDQAGAAGTAALTAYQTIAPYAKAGDKVFINGGSGGTGTYGIQIAKAIGCHVTVSCSTSKAALCKELGADEIIDYKTTNVTAKLREIGPVFSVIVDNVGDSPPDLFSASDAILLPSGHYKFVGGHFSFQMATHLASGLFLPKFLGGVSHKFEAFMTKNSHEDLAQLAKWMGEGKVKTVVDSAFGFEQVYEAFEKLKIGSAAGKIVIHVQENKA</sequence>
<organism evidence="2 3">
    <name type="scientific">Verticillium longisporum</name>
    <name type="common">Verticillium dahliae var. longisporum</name>
    <dbReference type="NCBI Taxonomy" id="100787"/>
    <lineage>
        <taxon>Eukaryota</taxon>
        <taxon>Fungi</taxon>
        <taxon>Dikarya</taxon>
        <taxon>Ascomycota</taxon>
        <taxon>Pezizomycotina</taxon>
        <taxon>Sordariomycetes</taxon>
        <taxon>Hypocreomycetidae</taxon>
        <taxon>Glomerellales</taxon>
        <taxon>Plectosphaerellaceae</taxon>
        <taxon>Verticillium</taxon>
    </lineage>
</organism>
<protein>
    <recommendedName>
        <fullName evidence="1">Enoyl reductase (ER) domain-containing protein</fullName>
    </recommendedName>
</protein>
<proteinExistence type="predicted"/>
<evidence type="ECO:0000313" key="2">
    <source>
        <dbReference type="EMBL" id="CRK21520.1"/>
    </source>
</evidence>
<dbReference type="InterPro" id="IPR013154">
    <property type="entry name" value="ADH-like_N"/>
</dbReference>
<dbReference type="GO" id="GO:0005739">
    <property type="term" value="C:mitochondrion"/>
    <property type="evidence" value="ECO:0007669"/>
    <property type="project" value="TreeGrafter"/>
</dbReference>
<dbReference type="InterPro" id="IPR036291">
    <property type="entry name" value="NAD(P)-bd_dom_sf"/>
</dbReference>
<name>A0A0G4LII9_VERLO</name>
<dbReference type="SUPFAM" id="SSF51735">
    <property type="entry name" value="NAD(P)-binding Rossmann-fold domains"/>
    <property type="match status" value="1"/>
</dbReference>
<accession>A0A0G4LII9</accession>
<dbReference type="AlphaFoldDB" id="A0A0G4LII9"/>
<dbReference type="InterPro" id="IPR050700">
    <property type="entry name" value="YIM1/Zinc_Alcohol_DH_Fams"/>
</dbReference>
<dbReference type="PANTHER" id="PTHR11695:SF294">
    <property type="entry name" value="RETICULON-4-INTERACTING PROTEIN 1, MITOCHONDRIAL"/>
    <property type="match status" value="1"/>
</dbReference>
<dbReference type="InterPro" id="IPR011032">
    <property type="entry name" value="GroES-like_sf"/>
</dbReference>
<dbReference type="Gene3D" id="3.90.180.10">
    <property type="entry name" value="Medium-chain alcohol dehydrogenases, catalytic domain"/>
    <property type="match status" value="1"/>
</dbReference>
<evidence type="ECO:0000259" key="1">
    <source>
        <dbReference type="SMART" id="SM00829"/>
    </source>
</evidence>
<dbReference type="Proteomes" id="UP000045706">
    <property type="component" value="Unassembled WGS sequence"/>
</dbReference>
<dbReference type="Pfam" id="PF13602">
    <property type="entry name" value="ADH_zinc_N_2"/>
    <property type="match status" value="1"/>
</dbReference>
<dbReference type="EMBL" id="CVQI01012113">
    <property type="protein sequence ID" value="CRK21520.1"/>
    <property type="molecule type" value="Genomic_DNA"/>
</dbReference>
<dbReference type="GO" id="GO:0016491">
    <property type="term" value="F:oxidoreductase activity"/>
    <property type="evidence" value="ECO:0007669"/>
    <property type="project" value="InterPro"/>
</dbReference>
<feature type="non-terminal residue" evidence="2">
    <location>
        <position position="342"/>
    </location>
</feature>
<reference evidence="3" key="1">
    <citation type="submission" date="2015-05" db="EMBL/GenBank/DDBJ databases">
        <authorList>
            <person name="Fogelqvist Johan"/>
        </authorList>
    </citation>
    <scope>NUCLEOTIDE SEQUENCE [LARGE SCALE GENOMIC DNA]</scope>
</reference>
<gene>
    <name evidence="2" type="ORF">BN1723_012423</name>
</gene>
<dbReference type="Pfam" id="PF08240">
    <property type="entry name" value="ADH_N"/>
    <property type="match status" value="1"/>
</dbReference>